<dbReference type="Gene3D" id="3.30.700.20">
    <property type="entry name" value="Hypothetical protein ph0010, domain 1"/>
    <property type="match status" value="1"/>
</dbReference>
<feature type="domain" description="AMMECR1" evidence="2">
    <location>
        <begin position="1"/>
        <end position="107"/>
    </location>
</feature>
<dbReference type="InterPro" id="IPR002733">
    <property type="entry name" value="AMMECR1_domain"/>
</dbReference>
<organism evidence="3 4">
    <name type="scientific">Durusdinium trenchii</name>
    <dbReference type="NCBI Taxonomy" id="1381693"/>
    <lineage>
        <taxon>Eukaryota</taxon>
        <taxon>Sar</taxon>
        <taxon>Alveolata</taxon>
        <taxon>Dinophyceae</taxon>
        <taxon>Suessiales</taxon>
        <taxon>Symbiodiniaceae</taxon>
        <taxon>Durusdinium</taxon>
    </lineage>
</organism>
<accession>A0ABP0JE48</accession>
<name>A0ABP0JE48_9DINO</name>
<evidence type="ECO:0000256" key="1">
    <source>
        <dbReference type="SAM" id="MobiDB-lite"/>
    </source>
</evidence>
<comment type="caution">
    <text evidence="3">The sequence shown here is derived from an EMBL/GenBank/DDBJ whole genome shotgun (WGS) entry which is preliminary data.</text>
</comment>
<feature type="region of interest" description="Disordered" evidence="1">
    <location>
        <begin position="87"/>
        <end position="107"/>
    </location>
</feature>
<dbReference type="InterPro" id="IPR036071">
    <property type="entry name" value="AMMECR1_dom_sf"/>
</dbReference>
<keyword evidence="4" id="KW-1185">Reference proteome</keyword>
<dbReference type="InterPro" id="IPR027485">
    <property type="entry name" value="AMMECR1_N"/>
</dbReference>
<dbReference type="PANTHER" id="PTHR13016">
    <property type="entry name" value="AMMECR1 HOMOLOG"/>
    <property type="match status" value="1"/>
</dbReference>
<proteinExistence type="predicted"/>
<evidence type="ECO:0000313" key="4">
    <source>
        <dbReference type="Proteomes" id="UP001642464"/>
    </source>
</evidence>
<dbReference type="EMBL" id="CAXAMM010006892">
    <property type="protein sequence ID" value="CAK9012688.1"/>
    <property type="molecule type" value="Genomic_DNA"/>
</dbReference>
<evidence type="ECO:0000313" key="3">
    <source>
        <dbReference type="EMBL" id="CAK9012688.1"/>
    </source>
</evidence>
<protein>
    <submittedName>
        <fullName evidence="3">Uncharacterized protein CG5902</fullName>
    </submittedName>
</protein>
<gene>
    <name evidence="3" type="ORF">SCF082_LOCUS11613</name>
</gene>
<dbReference type="PANTHER" id="PTHR13016:SF0">
    <property type="entry name" value="AMME SYNDROME CANDIDATE GENE 1 PROTEIN"/>
    <property type="match status" value="1"/>
</dbReference>
<dbReference type="Proteomes" id="UP001642464">
    <property type="component" value="Unassembled WGS sequence"/>
</dbReference>
<evidence type="ECO:0000259" key="2">
    <source>
        <dbReference type="PROSITE" id="PS51112"/>
    </source>
</evidence>
<reference evidence="3 4" key="1">
    <citation type="submission" date="2024-02" db="EMBL/GenBank/DDBJ databases">
        <authorList>
            <person name="Chen Y."/>
            <person name="Shah S."/>
            <person name="Dougan E. K."/>
            <person name="Thang M."/>
            <person name="Chan C."/>
        </authorList>
    </citation>
    <scope>NUCLEOTIDE SEQUENCE [LARGE SCALE GENOMIC DNA]</scope>
</reference>
<dbReference type="Pfam" id="PF01871">
    <property type="entry name" value="AMMECR1"/>
    <property type="match status" value="1"/>
</dbReference>
<dbReference type="InterPro" id="IPR023473">
    <property type="entry name" value="AMMECR1"/>
</dbReference>
<dbReference type="SUPFAM" id="SSF143447">
    <property type="entry name" value="AMMECR1-like"/>
    <property type="match status" value="1"/>
</dbReference>
<dbReference type="PROSITE" id="PS51112">
    <property type="entry name" value="AMMECR1"/>
    <property type="match status" value="1"/>
</dbReference>
<sequence>MWVMPRVMCRCLVGMGTLKPVELHRGLSDYALQSALHDLRFSPISLKEVKMLTCRVSILHSFESCSDPLDWKLGTHGVTIAFTVPRRPKSGASNRREESRLALGEDA</sequence>